<protein>
    <recommendedName>
        <fullName evidence="1">SGNH hydrolase-type esterase domain-containing protein</fullName>
    </recommendedName>
</protein>
<dbReference type="Gene3D" id="3.40.50.1110">
    <property type="entry name" value="SGNH hydrolase"/>
    <property type="match status" value="1"/>
</dbReference>
<organism evidence="2 3">
    <name type="scientific">Venturia effusa</name>
    <dbReference type="NCBI Taxonomy" id="50376"/>
    <lineage>
        <taxon>Eukaryota</taxon>
        <taxon>Fungi</taxon>
        <taxon>Dikarya</taxon>
        <taxon>Ascomycota</taxon>
        <taxon>Pezizomycotina</taxon>
        <taxon>Dothideomycetes</taxon>
        <taxon>Pleosporomycetidae</taxon>
        <taxon>Venturiales</taxon>
        <taxon>Venturiaceae</taxon>
        <taxon>Venturia</taxon>
    </lineage>
</organism>
<evidence type="ECO:0000313" key="2">
    <source>
        <dbReference type="EMBL" id="QDS70277.1"/>
    </source>
</evidence>
<dbReference type="EMBL" id="CP042188">
    <property type="protein sequence ID" value="QDS70277.1"/>
    <property type="molecule type" value="Genomic_DNA"/>
</dbReference>
<sequence length="362" mass="40481">MHQRFPIRDDGIAIIPHGGPPGLKFGFTGGKIAITFGAQTITGVLVAYRFDTLDWQFTNITAGGSHQFTSQPTQQEGTQQFSLNPNITTARTFELRVTNWGYGIQIQSVHVSPNGLLSKVPSYSRHIQIIGDSLTAGQYATYEGVSSWSWTLCTSFGVECTITAQPGICLVDKNCWGNPRGQAYQWFQTRDTGWRASHSKPEEWDFKAHQAADLVIIHIGTNDYSPANNVSGTQYQATYIDFVKKIHTVWPSAQIVLFSLHNGFWLDAGSGRWHAVGAFVDEIRNVYKTYEKEGWIHYFNASGILAHNDIGPQWHYTDVGHIKLASAMMQYIRMKFGWEVEDSAAGPEVLSGTTYWNDQPGY</sequence>
<dbReference type="InterPro" id="IPR037461">
    <property type="entry name" value="CtCE2-like_dom"/>
</dbReference>
<dbReference type="OrthoDB" id="426133at2759"/>
<dbReference type="Pfam" id="PF13472">
    <property type="entry name" value="Lipase_GDSL_2"/>
    <property type="match status" value="1"/>
</dbReference>
<dbReference type="CDD" id="cd01831">
    <property type="entry name" value="Endoglucanase_E_like"/>
    <property type="match status" value="1"/>
</dbReference>
<gene>
    <name evidence="2" type="ORF">FKW77_007829</name>
</gene>
<dbReference type="PANTHER" id="PTHR37834:SF2">
    <property type="entry name" value="ESTERASE, SGNH HYDROLASE-TYPE"/>
    <property type="match status" value="1"/>
</dbReference>
<reference evidence="2 3" key="1">
    <citation type="submission" date="2019-07" db="EMBL/GenBank/DDBJ databases">
        <title>Finished genome of Venturia effusa.</title>
        <authorList>
            <person name="Young C.A."/>
            <person name="Cox M.P."/>
            <person name="Ganley A.R.D."/>
            <person name="David W.J."/>
        </authorList>
    </citation>
    <scope>NUCLEOTIDE SEQUENCE [LARGE SCALE GENOMIC DNA]</scope>
    <source>
        <strain evidence="3">albino</strain>
    </source>
</reference>
<dbReference type="InterPro" id="IPR013830">
    <property type="entry name" value="SGNH_hydro"/>
</dbReference>
<dbReference type="SUPFAM" id="SSF52266">
    <property type="entry name" value="SGNH hydrolase"/>
    <property type="match status" value="1"/>
</dbReference>
<feature type="domain" description="SGNH hydrolase-type esterase" evidence="1">
    <location>
        <begin position="130"/>
        <end position="318"/>
    </location>
</feature>
<keyword evidence="3" id="KW-1185">Reference proteome</keyword>
<dbReference type="Proteomes" id="UP000316270">
    <property type="component" value="Chromosome 4"/>
</dbReference>
<dbReference type="GO" id="GO:0052689">
    <property type="term" value="F:carboxylic ester hydrolase activity"/>
    <property type="evidence" value="ECO:0007669"/>
    <property type="project" value="InterPro"/>
</dbReference>
<name>A0A517L3Q8_9PEZI</name>
<evidence type="ECO:0000313" key="3">
    <source>
        <dbReference type="Proteomes" id="UP000316270"/>
    </source>
</evidence>
<dbReference type="AlphaFoldDB" id="A0A517L3Q8"/>
<evidence type="ECO:0000259" key="1">
    <source>
        <dbReference type="Pfam" id="PF13472"/>
    </source>
</evidence>
<accession>A0A517L3Q8</accession>
<dbReference type="PANTHER" id="PTHR37834">
    <property type="entry name" value="GDSL-LIKE LIPASE/ACYLHYDROLASE DOMAIN PROTEIN (AFU_ORTHOLOGUE AFUA_2G00620)"/>
    <property type="match status" value="1"/>
</dbReference>
<dbReference type="InterPro" id="IPR036514">
    <property type="entry name" value="SGNH_hydro_sf"/>
</dbReference>
<dbReference type="InterPro" id="IPR052762">
    <property type="entry name" value="PCW_deacetylase/CE"/>
</dbReference>
<proteinExistence type="predicted"/>